<gene>
    <name evidence="2" type="ORF">MEUPH1_LOCUS18555</name>
    <name evidence="3" type="ORF">MEUPH1_LOCUS27113</name>
    <name evidence="4" type="ORF">MEUPH1_LOCUS27118</name>
    <name evidence="5" type="ORF">MEUPH1_LOCUS27120</name>
    <name evidence="6" type="ORF">MEUPH1_LOCUS27126</name>
</gene>
<reference evidence="2 7" key="1">
    <citation type="submission" date="2023-01" db="EMBL/GenBank/DDBJ databases">
        <authorList>
            <person name="Whitehead M."/>
        </authorList>
    </citation>
    <scope>NUCLEOTIDE SEQUENCE [LARGE SCALE GENOMIC DNA]</scope>
</reference>
<dbReference type="EMBL" id="CARXXK010001094">
    <property type="protein sequence ID" value="CAI6373362.1"/>
    <property type="molecule type" value="Genomic_DNA"/>
</dbReference>
<evidence type="ECO:0000313" key="2">
    <source>
        <dbReference type="EMBL" id="CAI6363637.1"/>
    </source>
</evidence>
<evidence type="ECO:0000313" key="3">
    <source>
        <dbReference type="EMBL" id="CAI6373349.1"/>
    </source>
</evidence>
<dbReference type="Proteomes" id="UP001160148">
    <property type="component" value="Unassembled WGS sequence"/>
</dbReference>
<dbReference type="EMBL" id="CARXXK010001094">
    <property type="protein sequence ID" value="CAI6373354.1"/>
    <property type="molecule type" value="Genomic_DNA"/>
</dbReference>
<keyword evidence="7" id="KW-1185">Reference proteome</keyword>
<evidence type="ECO:0000313" key="4">
    <source>
        <dbReference type="EMBL" id="CAI6373354.1"/>
    </source>
</evidence>
<dbReference type="AlphaFoldDB" id="A0AAV0X6C8"/>
<comment type="caution">
    <text evidence="2">The sequence shown here is derived from an EMBL/GenBank/DDBJ whole genome shotgun (WGS) entry which is preliminary data.</text>
</comment>
<evidence type="ECO:0000313" key="6">
    <source>
        <dbReference type="EMBL" id="CAI6373362.1"/>
    </source>
</evidence>
<proteinExistence type="predicted"/>
<dbReference type="EMBL" id="CARXXK010001094">
    <property type="protein sequence ID" value="CAI6373349.1"/>
    <property type="molecule type" value="Genomic_DNA"/>
</dbReference>
<sequence>MYSIGVSRVKSEEKILLGVEASRRQFLDAIRASYEMIEIWLSHLMSDCNSLKIVFLVWAKIFIVRDHYVEVVREPNAEIQSNDLDLFIQDINFSDSESSSCESEISSAENEHTSDIYFDDGEFNEYSSINRYNMNDHITNKSHNQKIMRRQWLKRHEQRLKRRQQLRDRFKISRLESGSSAGPDDVCVSNRNQPSPRIDAITTMHWTMKNLVLMMSYPANAIVDG</sequence>
<evidence type="ECO:0000256" key="1">
    <source>
        <dbReference type="SAM" id="MobiDB-lite"/>
    </source>
</evidence>
<accession>A0AAV0X6C8</accession>
<evidence type="ECO:0000313" key="5">
    <source>
        <dbReference type="EMBL" id="CAI6373356.1"/>
    </source>
</evidence>
<evidence type="ECO:0000313" key="7">
    <source>
        <dbReference type="Proteomes" id="UP001160148"/>
    </source>
</evidence>
<feature type="region of interest" description="Disordered" evidence="1">
    <location>
        <begin position="173"/>
        <end position="192"/>
    </location>
</feature>
<name>A0AAV0X6C8_9HEMI</name>
<organism evidence="2 7">
    <name type="scientific">Macrosiphum euphorbiae</name>
    <name type="common">potato aphid</name>
    <dbReference type="NCBI Taxonomy" id="13131"/>
    <lineage>
        <taxon>Eukaryota</taxon>
        <taxon>Metazoa</taxon>
        <taxon>Ecdysozoa</taxon>
        <taxon>Arthropoda</taxon>
        <taxon>Hexapoda</taxon>
        <taxon>Insecta</taxon>
        <taxon>Pterygota</taxon>
        <taxon>Neoptera</taxon>
        <taxon>Paraneoptera</taxon>
        <taxon>Hemiptera</taxon>
        <taxon>Sternorrhyncha</taxon>
        <taxon>Aphidomorpha</taxon>
        <taxon>Aphidoidea</taxon>
        <taxon>Aphididae</taxon>
        <taxon>Macrosiphini</taxon>
        <taxon>Macrosiphum</taxon>
    </lineage>
</organism>
<dbReference type="EMBL" id="CARXXK010000003">
    <property type="protein sequence ID" value="CAI6363637.1"/>
    <property type="molecule type" value="Genomic_DNA"/>
</dbReference>
<protein>
    <submittedName>
        <fullName evidence="2">Uncharacterized protein</fullName>
    </submittedName>
</protein>
<dbReference type="EMBL" id="CARXXK010001094">
    <property type="protein sequence ID" value="CAI6373356.1"/>
    <property type="molecule type" value="Genomic_DNA"/>
</dbReference>